<protein>
    <submittedName>
        <fullName evidence="4">Diguanylate cyclase</fullName>
    </submittedName>
</protein>
<dbReference type="EMBL" id="QXXA01000005">
    <property type="protein sequence ID" value="NBI06273.1"/>
    <property type="molecule type" value="Genomic_DNA"/>
</dbReference>
<evidence type="ECO:0000259" key="3">
    <source>
        <dbReference type="PROSITE" id="PS50887"/>
    </source>
</evidence>
<dbReference type="GO" id="GO:0005886">
    <property type="term" value="C:plasma membrane"/>
    <property type="evidence" value="ECO:0007669"/>
    <property type="project" value="TreeGrafter"/>
</dbReference>
<dbReference type="SMART" id="SM00267">
    <property type="entry name" value="GGDEF"/>
    <property type="match status" value="1"/>
</dbReference>
<dbReference type="InterPro" id="IPR029787">
    <property type="entry name" value="Nucleotide_cyclase"/>
</dbReference>
<feature type="coiled-coil region" evidence="2">
    <location>
        <begin position="351"/>
        <end position="378"/>
    </location>
</feature>
<dbReference type="AlphaFoldDB" id="A0A845R131"/>
<dbReference type="Gene3D" id="1.25.40.10">
    <property type="entry name" value="Tetratricopeptide repeat domain"/>
    <property type="match status" value="2"/>
</dbReference>
<dbReference type="RefSeq" id="WP_160196747.1">
    <property type="nucleotide sequence ID" value="NZ_QXXA01000005.1"/>
</dbReference>
<dbReference type="PROSITE" id="PS50005">
    <property type="entry name" value="TPR"/>
    <property type="match status" value="2"/>
</dbReference>
<feature type="repeat" description="TPR" evidence="1">
    <location>
        <begin position="130"/>
        <end position="163"/>
    </location>
</feature>
<keyword evidence="2" id="KW-0175">Coiled coil</keyword>
<gene>
    <name evidence="4" type="ORF">D3Z33_05285</name>
</gene>
<keyword evidence="5" id="KW-1185">Reference proteome</keyword>
<dbReference type="GO" id="GO:1902201">
    <property type="term" value="P:negative regulation of bacterial-type flagellum-dependent cell motility"/>
    <property type="evidence" value="ECO:0007669"/>
    <property type="project" value="TreeGrafter"/>
</dbReference>
<proteinExistence type="predicted"/>
<reference evidence="4 5" key="1">
    <citation type="submission" date="2018-08" db="EMBL/GenBank/DDBJ databases">
        <title>Murine metabolic-syndrome-specific gut microbial biobank.</title>
        <authorList>
            <person name="Liu C."/>
        </authorList>
    </citation>
    <scope>NUCLEOTIDE SEQUENCE [LARGE SCALE GENOMIC DNA]</scope>
    <source>
        <strain evidence="4 5">583</strain>
    </source>
</reference>
<dbReference type="NCBIfam" id="TIGR00254">
    <property type="entry name" value="GGDEF"/>
    <property type="match status" value="1"/>
</dbReference>
<organism evidence="4 5">
    <name type="scientific">Senegalia massiliensis</name>
    <dbReference type="NCBI Taxonomy" id="1720316"/>
    <lineage>
        <taxon>Bacteria</taxon>
        <taxon>Bacillati</taxon>
        <taxon>Bacillota</taxon>
        <taxon>Clostridia</taxon>
        <taxon>Eubacteriales</taxon>
        <taxon>Clostridiaceae</taxon>
        <taxon>Senegalia</taxon>
    </lineage>
</organism>
<sequence length="546" mass="63883">MIAIKNISEEIYNKINYAKSIVSIYPDEAIKISKDACNLAKSSNLIIEEAYAFLSISLGSRIKSDISNILDYSYKALVIFRQENHIVGQGKSLNLIGIAYFYSSMYEEAIKNFLEADNLLKFNKDKSLVSSVLNNIGEVYRELEMYDKAVYYYNKAIDTIFENNYTLNHAAILGNIGEVHFTKKEYKKALDVFNKSYKLLACDNDMISIGELENRIGQVYFVMKNFEKAKEYYFRSFKRLQNINNKYYVIDVLINIAELYIEMSTGRALNFYEKAMEFAEIVGSKNKLCNIYRLISEYHEKEEDYKNALEYYKKYSNINQEIMSSKIKSKLEILNIEFKNIDEKVEVEKIRIRLENEISRQKYELKNIKDSNKMLEKKVYEDDLTGIKNRRSINLYLKNILNKTSKSLVALFIIDIDKFKRYNDYWGHVQGDLCIKKVVDCIKRIQVKKDDTFGRYGGEEFVYISTSINYEEAFKLANIIRMEVENSGLYYIYKGEKKFITISIGGVVGNNSDFDSIQDIMELADKELYRAKNMGRNRVFLRKVIS</sequence>
<dbReference type="PANTHER" id="PTHR45138">
    <property type="entry name" value="REGULATORY COMPONENTS OF SENSORY TRANSDUCTION SYSTEM"/>
    <property type="match status" value="1"/>
</dbReference>
<dbReference type="CDD" id="cd01949">
    <property type="entry name" value="GGDEF"/>
    <property type="match status" value="1"/>
</dbReference>
<dbReference type="InterPro" id="IPR050469">
    <property type="entry name" value="Diguanylate_Cyclase"/>
</dbReference>
<dbReference type="Gene3D" id="3.30.70.270">
    <property type="match status" value="1"/>
</dbReference>
<dbReference type="Pfam" id="PF00990">
    <property type="entry name" value="GGDEF"/>
    <property type="match status" value="1"/>
</dbReference>
<accession>A0A845R131</accession>
<dbReference type="SUPFAM" id="SSF48452">
    <property type="entry name" value="TPR-like"/>
    <property type="match status" value="3"/>
</dbReference>
<dbReference type="GO" id="GO:0052621">
    <property type="term" value="F:diguanylate cyclase activity"/>
    <property type="evidence" value="ECO:0007669"/>
    <property type="project" value="TreeGrafter"/>
</dbReference>
<comment type="caution">
    <text evidence="4">The sequence shown here is derived from an EMBL/GenBank/DDBJ whole genome shotgun (WGS) entry which is preliminary data.</text>
</comment>
<dbReference type="InterPro" id="IPR019734">
    <property type="entry name" value="TPR_rpt"/>
</dbReference>
<keyword evidence="1" id="KW-0802">TPR repeat</keyword>
<evidence type="ECO:0000256" key="2">
    <source>
        <dbReference type="SAM" id="Coils"/>
    </source>
</evidence>
<dbReference type="Proteomes" id="UP000467132">
    <property type="component" value="Unassembled WGS sequence"/>
</dbReference>
<dbReference type="GO" id="GO:0043709">
    <property type="term" value="P:cell adhesion involved in single-species biofilm formation"/>
    <property type="evidence" value="ECO:0007669"/>
    <property type="project" value="TreeGrafter"/>
</dbReference>
<dbReference type="SUPFAM" id="SSF55073">
    <property type="entry name" value="Nucleotide cyclase"/>
    <property type="match status" value="1"/>
</dbReference>
<dbReference type="PANTHER" id="PTHR45138:SF9">
    <property type="entry name" value="DIGUANYLATE CYCLASE DGCM-RELATED"/>
    <property type="match status" value="1"/>
</dbReference>
<feature type="domain" description="GGDEF" evidence="3">
    <location>
        <begin position="407"/>
        <end position="544"/>
    </location>
</feature>
<dbReference type="InterPro" id="IPR011990">
    <property type="entry name" value="TPR-like_helical_dom_sf"/>
</dbReference>
<dbReference type="InterPro" id="IPR043128">
    <property type="entry name" value="Rev_trsase/Diguanyl_cyclase"/>
</dbReference>
<dbReference type="InterPro" id="IPR000160">
    <property type="entry name" value="GGDEF_dom"/>
</dbReference>
<evidence type="ECO:0000313" key="5">
    <source>
        <dbReference type="Proteomes" id="UP000467132"/>
    </source>
</evidence>
<feature type="repeat" description="TPR" evidence="1">
    <location>
        <begin position="170"/>
        <end position="203"/>
    </location>
</feature>
<name>A0A845R131_9CLOT</name>
<dbReference type="OrthoDB" id="9805474at2"/>
<dbReference type="Pfam" id="PF13424">
    <property type="entry name" value="TPR_12"/>
    <property type="match status" value="2"/>
</dbReference>
<evidence type="ECO:0000313" key="4">
    <source>
        <dbReference type="EMBL" id="NBI06273.1"/>
    </source>
</evidence>
<dbReference type="PROSITE" id="PS50887">
    <property type="entry name" value="GGDEF"/>
    <property type="match status" value="1"/>
</dbReference>
<evidence type="ECO:0000256" key="1">
    <source>
        <dbReference type="PROSITE-ProRule" id="PRU00339"/>
    </source>
</evidence>
<dbReference type="SMART" id="SM00028">
    <property type="entry name" value="TPR"/>
    <property type="match status" value="6"/>
</dbReference>